<dbReference type="Gene3D" id="1.10.510.10">
    <property type="entry name" value="Transferase(Phosphotransferase) domain 1"/>
    <property type="match status" value="1"/>
</dbReference>
<proteinExistence type="inferred from homology"/>
<dbReference type="CDD" id="cd13969">
    <property type="entry name" value="ADCK1-like"/>
    <property type="match status" value="1"/>
</dbReference>
<dbReference type="GO" id="GO:0055088">
    <property type="term" value="P:lipid homeostasis"/>
    <property type="evidence" value="ECO:0007669"/>
    <property type="project" value="TreeGrafter"/>
</dbReference>
<dbReference type="PANTHER" id="PTHR43173:SF19">
    <property type="entry name" value="AARF DOMAIN-CONTAINING PROTEIN KINASE 1"/>
    <property type="match status" value="1"/>
</dbReference>
<evidence type="ECO:0000256" key="3">
    <source>
        <dbReference type="ARBA" id="ARBA00045626"/>
    </source>
</evidence>
<dbReference type="Proteomes" id="UP001046870">
    <property type="component" value="Chromosome 13"/>
</dbReference>
<reference evidence="5" key="1">
    <citation type="submission" date="2021-01" db="EMBL/GenBank/DDBJ databases">
        <authorList>
            <person name="Zahm M."/>
            <person name="Roques C."/>
            <person name="Cabau C."/>
            <person name="Klopp C."/>
            <person name="Donnadieu C."/>
            <person name="Jouanno E."/>
            <person name="Lampietro C."/>
            <person name="Louis A."/>
            <person name="Herpin A."/>
            <person name="Echchiki A."/>
            <person name="Berthelot C."/>
            <person name="Parey E."/>
            <person name="Roest-Crollius H."/>
            <person name="Braasch I."/>
            <person name="Postlethwait J."/>
            <person name="Bobe J."/>
            <person name="Montfort J."/>
            <person name="Bouchez O."/>
            <person name="Begum T."/>
            <person name="Mejri S."/>
            <person name="Adams A."/>
            <person name="Chen W.-J."/>
            <person name="Guiguen Y."/>
        </authorList>
    </citation>
    <scope>NUCLEOTIDE SEQUENCE</scope>
    <source>
        <strain evidence="5">YG-15Mar2019-1</strain>
        <tissue evidence="5">Brain</tissue>
    </source>
</reference>
<dbReference type="EMBL" id="JAFDVH010000013">
    <property type="protein sequence ID" value="KAG7466214.1"/>
    <property type="molecule type" value="Genomic_DNA"/>
</dbReference>
<dbReference type="OrthoDB" id="427480at2759"/>
<evidence type="ECO:0000313" key="5">
    <source>
        <dbReference type="EMBL" id="KAG7466214.1"/>
    </source>
</evidence>
<evidence type="ECO:0000313" key="6">
    <source>
        <dbReference type="Proteomes" id="UP001046870"/>
    </source>
</evidence>
<dbReference type="InterPro" id="IPR045307">
    <property type="entry name" value="ADCK1_dom"/>
</dbReference>
<feature type="domain" description="ABC1 atypical kinase-like" evidence="4">
    <location>
        <begin position="49"/>
        <end position="295"/>
    </location>
</feature>
<accession>A0A9D3PRJ9</accession>
<dbReference type="AlphaFoldDB" id="A0A9D3PRJ9"/>
<dbReference type="PANTHER" id="PTHR43173">
    <property type="entry name" value="ABC1 FAMILY PROTEIN"/>
    <property type="match status" value="1"/>
</dbReference>
<evidence type="ECO:0000256" key="1">
    <source>
        <dbReference type="ARBA" id="ARBA00009670"/>
    </source>
</evidence>
<comment type="similarity">
    <text evidence="1">Belongs to the protein kinase superfamily. ADCK protein kinase family.</text>
</comment>
<evidence type="ECO:0000259" key="4">
    <source>
        <dbReference type="Pfam" id="PF03109"/>
    </source>
</evidence>
<protein>
    <recommendedName>
        <fullName evidence="2">AarF domain-containing protein kinase 1</fullName>
    </recommendedName>
</protein>
<organism evidence="5 6">
    <name type="scientific">Megalops atlanticus</name>
    <name type="common">Tarpon</name>
    <name type="synonym">Clupea gigantea</name>
    <dbReference type="NCBI Taxonomy" id="7932"/>
    <lineage>
        <taxon>Eukaryota</taxon>
        <taxon>Metazoa</taxon>
        <taxon>Chordata</taxon>
        <taxon>Craniata</taxon>
        <taxon>Vertebrata</taxon>
        <taxon>Euteleostomi</taxon>
        <taxon>Actinopterygii</taxon>
        <taxon>Neopterygii</taxon>
        <taxon>Teleostei</taxon>
        <taxon>Elopiformes</taxon>
        <taxon>Megalopidae</taxon>
        <taxon>Megalops</taxon>
    </lineage>
</organism>
<dbReference type="GO" id="GO:0007005">
    <property type="term" value="P:mitochondrion organization"/>
    <property type="evidence" value="ECO:0007669"/>
    <property type="project" value="TreeGrafter"/>
</dbReference>
<sequence>MLIAVHRRSAERLRDLCCANRGTFIKVGQHLGALDYLLPEEYTSTLKVLHSRAPQSTMEEIQQVVREDLGKEIAQLFVSFEDTPLGAASLAQVHKAVLNDGRTVAVKVQHPKVQTQSSKDILVMEFLLHAVHWLFPDFAFMWLVEEAKKNMPLELDFLNEGRNAEKVAKLLKQFEFLKVPKIHWDLSTKRILTMEFVEGGQVNDREYMKKHGIDVNEISRNLGKIYSEMIFVNGFVHCDPHPGNVLVRKCPESNKTQIVLLDHGLYQVLNQDFRLNYCRLWQALMKADMQGIERYSRRLGVGDMYPLFACVLTARSWTSVNTGISQTPITNSEDVEIRTNAALYLPQISELLNKIPRQMLLLLKTNDLLRGIETTLQTRASASSFINMSRCCIRAVATYKRSKARSRTRRMQIALSEAVTLWQINMYELFLWLKGTTLGGLVARLLSCFHYAH</sequence>
<comment type="caution">
    <text evidence="5">The sequence shown here is derived from an EMBL/GenBank/DDBJ whole genome shotgun (WGS) entry which is preliminary data.</text>
</comment>
<dbReference type="GO" id="GO:0005743">
    <property type="term" value="C:mitochondrial inner membrane"/>
    <property type="evidence" value="ECO:0007669"/>
    <property type="project" value="TreeGrafter"/>
</dbReference>
<dbReference type="InterPro" id="IPR051130">
    <property type="entry name" value="Mito_struct-func_regulator"/>
</dbReference>
<evidence type="ECO:0000256" key="2">
    <source>
        <dbReference type="ARBA" id="ARBA00040082"/>
    </source>
</evidence>
<keyword evidence="6" id="KW-1185">Reference proteome</keyword>
<dbReference type="Pfam" id="PF03109">
    <property type="entry name" value="ABC1"/>
    <property type="match status" value="1"/>
</dbReference>
<comment type="function">
    <text evidence="3">Appears to be essential for maintaining mitochondrial cristae formation and mitochondrial function by acting via YME1L1 in a kinase-independent manner to regulate essential mitochondrial structural proteins OPA1 and IMMT. The action of this enzyme is not yet clear. It is not known if it has protein kinase activity and what type of substrate it would phosphorylate (Ser, Thr or Tyr).</text>
</comment>
<dbReference type="InterPro" id="IPR011009">
    <property type="entry name" value="Kinase-like_dom_sf"/>
</dbReference>
<name>A0A9D3PRJ9_MEGAT</name>
<gene>
    <name evidence="5" type="ORF">MATL_G00162460</name>
</gene>
<dbReference type="InterPro" id="IPR004147">
    <property type="entry name" value="ABC1_dom"/>
</dbReference>
<dbReference type="SUPFAM" id="SSF56112">
    <property type="entry name" value="Protein kinase-like (PK-like)"/>
    <property type="match status" value="1"/>
</dbReference>